<evidence type="ECO:0000313" key="2">
    <source>
        <dbReference type="Proteomes" id="UP000499080"/>
    </source>
</evidence>
<sequence>MSAEKFTSLSFIVFKLSRAKLITTFMKQVFNSYAIINVLPENWITAALLWRPDPLNDSRPSSQHRPWPETSSTRYALSLKGDPKRTLTIPTRKARTTLLIRRLLIRVHTVSPCGIKQ</sequence>
<comment type="caution">
    <text evidence="1">The sequence shown here is derived from an EMBL/GenBank/DDBJ whole genome shotgun (WGS) entry which is preliminary data.</text>
</comment>
<organism evidence="1 2">
    <name type="scientific">Araneus ventricosus</name>
    <name type="common">Orbweaver spider</name>
    <name type="synonym">Epeira ventricosa</name>
    <dbReference type="NCBI Taxonomy" id="182803"/>
    <lineage>
        <taxon>Eukaryota</taxon>
        <taxon>Metazoa</taxon>
        <taxon>Ecdysozoa</taxon>
        <taxon>Arthropoda</taxon>
        <taxon>Chelicerata</taxon>
        <taxon>Arachnida</taxon>
        <taxon>Araneae</taxon>
        <taxon>Araneomorphae</taxon>
        <taxon>Entelegynae</taxon>
        <taxon>Araneoidea</taxon>
        <taxon>Araneidae</taxon>
        <taxon>Araneus</taxon>
    </lineage>
</organism>
<keyword evidence="2" id="KW-1185">Reference proteome</keyword>
<name>A0A4Y2F7N6_ARAVE</name>
<evidence type="ECO:0000313" key="1">
    <source>
        <dbReference type="EMBL" id="GBM37510.1"/>
    </source>
</evidence>
<dbReference type="Proteomes" id="UP000499080">
    <property type="component" value="Unassembled WGS sequence"/>
</dbReference>
<proteinExistence type="predicted"/>
<protein>
    <submittedName>
        <fullName evidence="1">Uncharacterized protein</fullName>
    </submittedName>
</protein>
<dbReference type="EMBL" id="BGPR01000842">
    <property type="protein sequence ID" value="GBM37510.1"/>
    <property type="molecule type" value="Genomic_DNA"/>
</dbReference>
<reference evidence="1 2" key="1">
    <citation type="journal article" date="2019" name="Sci. Rep.">
        <title>Orb-weaving spider Araneus ventricosus genome elucidates the spidroin gene catalogue.</title>
        <authorList>
            <person name="Kono N."/>
            <person name="Nakamura H."/>
            <person name="Ohtoshi R."/>
            <person name="Moran D.A.P."/>
            <person name="Shinohara A."/>
            <person name="Yoshida Y."/>
            <person name="Fujiwara M."/>
            <person name="Mori M."/>
            <person name="Tomita M."/>
            <person name="Arakawa K."/>
        </authorList>
    </citation>
    <scope>NUCLEOTIDE SEQUENCE [LARGE SCALE GENOMIC DNA]</scope>
</reference>
<accession>A0A4Y2F7N6</accession>
<gene>
    <name evidence="1" type="ORF">AVEN_224394_1</name>
</gene>
<dbReference type="AlphaFoldDB" id="A0A4Y2F7N6"/>